<evidence type="ECO:0000313" key="3">
    <source>
        <dbReference type="EMBL" id="QAA81955.1"/>
    </source>
</evidence>
<dbReference type="SUPFAM" id="SSF47413">
    <property type="entry name" value="lambda repressor-like DNA-binding domains"/>
    <property type="match status" value="1"/>
</dbReference>
<evidence type="ECO:0000313" key="5">
    <source>
        <dbReference type="Proteomes" id="UP000285517"/>
    </source>
</evidence>
<dbReference type="Pfam" id="PF01381">
    <property type="entry name" value="HTH_3"/>
    <property type="match status" value="1"/>
</dbReference>
<accession>A0A410G414</accession>
<dbReference type="EMBL" id="CP034951">
    <property type="protein sequence ID" value="QAA81963.1"/>
    <property type="molecule type" value="Genomic_DNA"/>
</dbReference>
<keyword evidence="1" id="KW-0238">DNA-binding</keyword>
<dbReference type="PANTHER" id="PTHR46558">
    <property type="entry name" value="TRACRIPTIONAL REGULATORY PROTEIN-RELATED-RELATED"/>
    <property type="match status" value="1"/>
</dbReference>
<dbReference type="OrthoDB" id="769985at2"/>
<reference evidence="3 5" key="1">
    <citation type="submission" date="2019-01" db="EMBL/GenBank/DDBJ databases">
        <title>Complete genome sequencing of Aequorivita sp. H23M31.</title>
        <authorList>
            <person name="Bae J.-W."/>
        </authorList>
    </citation>
    <scope>NUCLEOTIDE SEQUENCE [LARGE SCALE GENOMIC DNA]</scope>
    <source>
        <strain evidence="3 5">H23M31</strain>
    </source>
</reference>
<organism evidence="3 5">
    <name type="scientific">Aequorivita ciconiae</name>
    <dbReference type="NCBI Taxonomy" id="2494375"/>
    <lineage>
        <taxon>Bacteria</taxon>
        <taxon>Pseudomonadati</taxon>
        <taxon>Bacteroidota</taxon>
        <taxon>Flavobacteriia</taxon>
        <taxon>Flavobacteriales</taxon>
        <taxon>Flavobacteriaceae</taxon>
        <taxon>Aequorivita</taxon>
    </lineage>
</organism>
<evidence type="ECO:0000259" key="2">
    <source>
        <dbReference type="PROSITE" id="PS50943"/>
    </source>
</evidence>
<dbReference type="KEGG" id="aev:EI546_09615"/>
<feature type="domain" description="HTH cro/C1-type" evidence="2">
    <location>
        <begin position="7"/>
        <end position="61"/>
    </location>
</feature>
<dbReference type="KEGG" id="aev:EI546_09570"/>
<keyword evidence="5" id="KW-1185">Reference proteome</keyword>
<dbReference type="InterPro" id="IPR010982">
    <property type="entry name" value="Lambda_DNA-bd_dom_sf"/>
</dbReference>
<dbReference type="CDD" id="cd00093">
    <property type="entry name" value="HTH_XRE"/>
    <property type="match status" value="1"/>
</dbReference>
<name>A0A410G414_9FLAO</name>
<gene>
    <name evidence="3" type="ORF">EI546_09570</name>
    <name evidence="4" type="ORF">EI546_09615</name>
</gene>
<evidence type="ECO:0000313" key="4">
    <source>
        <dbReference type="EMBL" id="QAA81963.1"/>
    </source>
</evidence>
<sequence length="121" mass="14022">MSLADNIKKLREDKELRQKEVANALDIGYSNYNKIENGNREISVKELQRLAEFYNITIDQVINLNGGLPKEVVIEDKQANEQLRLISELDTDDRAIIFKMIDKMLTSKKFKDFFNKNVASL</sequence>
<dbReference type="EMBL" id="CP034951">
    <property type="protein sequence ID" value="QAA81955.1"/>
    <property type="molecule type" value="Genomic_DNA"/>
</dbReference>
<protein>
    <submittedName>
        <fullName evidence="3">XRE family transcriptional regulator</fullName>
    </submittedName>
</protein>
<dbReference type="PANTHER" id="PTHR46558:SF4">
    <property type="entry name" value="DNA-BIDING PHAGE PROTEIN"/>
    <property type="match status" value="1"/>
</dbReference>
<evidence type="ECO:0000256" key="1">
    <source>
        <dbReference type="ARBA" id="ARBA00023125"/>
    </source>
</evidence>
<dbReference type="AlphaFoldDB" id="A0A410G414"/>
<dbReference type="PROSITE" id="PS50943">
    <property type="entry name" value="HTH_CROC1"/>
    <property type="match status" value="1"/>
</dbReference>
<dbReference type="SMART" id="SM00530">
    <property type="entry name" value="HTH_XRE"/>
    <property type="match status" value="1"/>
</dbReference>
<dbReference type="Gene3D" id="1.10.260.40">
    <property type="entry name" value="lambda repressor-like DNA-binding domains"/>
    <property type="match status" value="1"/>
</dbReference>
<dbReference type="GO" id="GO:0003677">
    <property type="term" value="F:DNA binding"/>
    <property type="evidence" value="ECO:0007669"/>
    <property type="project" value="UniProtKB-KW"/>
</dbReference>
<dbReference type="RefSeq" id="WP_128250336.1">
    <property type="nucleotide sequence ID" value="NZ_CP034951.1"/>
</dbReference>
<dbReference type="Proteomes" id="UP000285517">
    <property type="component" value="Chromosome"/>
</dbReference>
<dbReference type="InterPro" id="IPR001387">
    <property type="entry name" value="Cro/C1-type_HTH"/>
</dbReference>
<proteinExistence type="predicted"/>